<evidence type="ECO:0000313" key="6">
    <source>
        <dbReference type="Proteomes" id="UP001189429"/>
    </source>
</evidence>
<dbReference type="Pfam" id="PF00248">
    <property type="entry name" value="Aldo_ket_red"/>
    <property type="match status" value="1"/>
</dbReference>
<evidence type="ECO:0000256" key="3">
    <source>
        <dbReference type="ARBA" id="ARBA00023002"/>
    </source>
</evidence>
<dbReference type="PIRSF" id="PIRSF000097">
    <property type="entry name" value="AKR"/>
    <property type="match status" value="1"/>
</dbReference>
<gene>
    <name evidence="5" type="ORF">PCOR1329_LOCUS2230</name>
</gene>
<dbReference type="InterPro" id="IPR020471">
    <property type="entry name" value="AKR"/>
</dbReference>
<dbReference type="CDD" id="cd19071">
    <property type="entry name" value="AKR_AKR1-5-like"/>
    <property type="match status" value="1"/>
</dbReference>
<dbReference type="SUPFAM" id="SSF51430">
    <property type="entry name" value="NAD(P)-linked oxidoreductase"/>
    <property type="match status" value="1"/>
</dbReference>
<dbReference type="PANTHER" id="PTHR43827">
    <property type="entry name" value="2,5-DIKETO-D-GLUCONIC ACID REDUCTASE"/>
    <property type="match status" value="1"/>
</dbReference>
<keyword evidence="6" id="KW-1185">Reference proteome</keyword>
<comment type="similarity">
    <text evidence="1">Belongs to the aldo/keto reductase family.</text>
</comment>
<feature type="domain" description="NADP-dependent oxidoreductase" evidence="4">
    <location>
        <begin position="55"/>
        <end position="319"/>
    </location>
</feature>
<dbReference type="PANTHER" id="PTHR43827:SF3">
    <property type="entry name" value="NADP-DEPENDENT OXIDOREDUCTASE DOMAIN-CONTAINING PROTEIN"/>
    <property type="match status" value="1"/>
</dbReference>
<dbReference type="PRINTS" id="PR00069">
    <property type="entry name" value="ALDKETRDTASE"/>
</dbReference>
<evidence type="ECO:0000256" key="2">
    <source>
        <dbReference type="ARBA" id="ARBA00022857"/>
    </source>
</evidence>
<accession>A0ABN9PJ60</accession>
<dbReference type="InterPro" id="IPR023210">
    <property type="entry name" value="NADP_OxRdtase_dom"/>
</dbReference>
<dbReference type="InterPro" id="IPR036812">
    <property type="entry name" value="NAD(P)_OxRdtase_dom_sf"/>
</dbReference>
<proteinExistence type="inferred from homology"/>
<dbReference type="PROSITE" id="PS00062">
    <property type="entry name" value="ALDOKETO_REDUCTASE_2"/>
    <property type="match status" value="1"/>
</dbReference>
<dbReference type="InterPro" id="IPR018170">
    <property type="entry name" value="Aldo/ket_reductase_CS"/>
</dbReference>
<evidence type="ECO:0000313" key="5">
    <source>
        <dbReference type="EMBL" id="CAK0791287.1"/>
    </source>
</evidence>
<dbReference type="Gene3D" id="3.20.20.100">
    <property type="entry name" value="NADP-dependent oxidoreductase domain"/>
    <property type="match status" value="1"/>
</dbReference>
<name>A0ABN9PJ60_9DINO</name>
<sequence>MPGNINFGSHPQNAGETMALRLRGALFVLACGTTWGSEPTLRLRNGVEMPMLAAGVWQYNDTEAEASLVAAFKAGFRMVDTAWDYHNQVGVGRALRASGLPRGALFVETKVPGCGLDPAVSRSNCFADTRRVLEGDLQQLNQSYVDLVILHFPPREAFVLRSCHFSCGAVRDQWAALEEFYKAGKAKAIGVSNYCPSCFACLDGNATEVYPMVNQVSYHIGMGPDASGFFSFAQSKGVVLQAYSPLGNTPWTEKANPDILGGNLTSTLAAAHSVSTIQVALKWLVQHGLAAVTKSSNPQHLAADIDLWSWNLTAAEMEVADNYRVFGMPSFACNFADHAAEMLV</sequence>
<keyword evidence="3" id="KW-0560">Oxidoreductase</keyword>
<protein>
    <recommendedName>
        <fullName evidence="4">NADP-dependent oxidoreductase domain-containing protein</fullName>
    </recommendedName>
</protein>
<organism evidence="5 6">
    <name type="scientific">Prorocentrum cordatum</name>
    <dbReference type="NCBI Taxonomy" id="2364126"/>
    <lineage>
        <taxon>Eukaryota</taxon>
        <taxon>Sar</taxon>
        <taxon>Alveolata</taxon>
        <taxon>Dinophyceae</taxon>
        <taxon>Prorocentrales</taxon>
        <taxon>Prorocentraceae</taxon>
        <taxon>Prorocentrum</taxon>
    </lineage>
</organism>
<dbReference type="Proteomes" id="UP001189429">
    <property type="component" value="Unassembled WGS sequence"/>
</dbReference>
<keyword evidence="2" id="KW-0521">NADP</keyword>
<evidence type="ECO:0000259" key="4">
    <source>
        <dbReference type="Pfam" id="PF00248"/>
    </source>
</evidence>
<comment type="caution">
    <text evidence="5">The sequence shown here is derived from an EMBL/GenBank/DDBJ whole genome shotgun (WGS) entry which is preliminary data.</text>
</comment>
<reference evidence="5" key="1">
    <citation type="submission" date="2023-10" db="EMBL/GenBank/DDBJ databases">
        <authorList>
            <person name="Chen Y."/>
            <person name="Shah S."/>
            <person name="Dougan E. K."/>
            <person name="Thang M."/>
            <person name="Chan C."/>
        </authorList>
    </citation>
    <scope>NUCLEOTIDE SEQUENCE [LARGE SCALE GENOMIC DNA]</scope>
</reference>
<evidence type="ECO:0000256" key="1">
    <source>
        <dbReference type="ARBA" id="ARBA00007905"/>
    </source>
</evidence>
<dbReference type="EMBL" id="CAUYUJ010000558">
    <property type="protein sequence ID" value="CAK0791287.1"/>
    <property type="molecule type" value="Genomic_DNA"/>
</dbReference>